<dbReference type="InterPro" id="IPR013783">
    <property type="entry name" value="Ig-like_fold"/>
</dbReference>
<feature type="region of interest" description="Disordered" evidence="7">
    <location>
        <begin position="2934"/>
        <end position="2990"/>
    </location>
</feature>
<feature type="compositionally biased region" description="Basic and acidic residues" evidence="7">
    <location>
        <begin position="2278"/>
        <end position="2292"/>
    </location>
</feature>
<feature type="region of interest" description="Disordered" evidence="7">
    <location>
        <begin position="2416"/>
        <end position="2437"/>
    </location>
</feature>
<feature type="compositionally biased region" description="Basic and acidic residues" evidence="7">
    <location>
        <begin position="2421"/>
        <end position="2432"/>
    </location>
</feature>
<dbReference type="InterPro" id="IPR003598">
    <property type="entry name" value="Ig_sub2"/>
</dbReference>
<feature type="compositionally biased region" description="Basic and acidic residues" evidence="7">
    <location>
        <begin position="2840"/>
        <end position="2851"/>
    </location>
</feature>
<feature type="compositionally biased region" description="Basic residues" evidence="7">
    <location>
        <begin position="3498"/>
        <end position="3507"/>
    </location>
</feature>
<dbReference type="GO" id="GO:0008046">
    <property type="term" value="F:axon guidance receptor activity"/>
    <property type="evidence" value="ECO:0007669"/>
    <property type="project" value="TreeGrafter"/>
</dbReference>
<dbReference type="Gene3D" id="2.60.40.10">
    <property type="entry name" value="Immunoglobulins"/>
    <property type="match status" value="1"/>
</dbReference>
<feature type="compositionally biased region" description="Basic and acidic residues" evidence="7">
    <location>
        <begin position="2132"/>
        <end position="2151"/>
    </location>
</feature>
<feature type="region of interest" description="Disordered" evidence="7">
    <location>
        <begin position="2128"/>
        <end position="2152"/>
    </location>
</feature>
<keyword evidence="4" id="KW-1015">Disulfide bond</keyword>
<evidence type="ECO:0000256" key="2">
    <source>
        <dbReference type="ARBA" id="ARBA00022490"/>
    </source>
</evidence>
<proteinExistence type="predicted"/>
<dbReference type="GO" id="GO:0005886">
    <property type="term" value="C:plasma membrane"/>
    <property type="evidence" value="ECO:0007669"/>
    <property type="project" value="TreeGrafter"/>
</dbReference>
<dbReference type="GO" id="GO:0043025">
    <property type="term" value="C:neuronal cell body"/>
    <property type="evidence" value="ECO:0007669"/>
    <property type="project" value="TreeGrafter"/>
</dbReference>
<dbReference type="PANTHER" id="PTHR45080">
    <property type="entry name" value="CONTACTIN 5"/>
    <property type="match status" value="1"/>
</dbReference>
<dbReference type="Proteomes" id="UP001258017">
    <property type="component" value="Unassembled WGS sequence"/>
</dbReference>
<feature type="region of interest" description="Disordered" evidence="7">
    <location>
        <begin position="535"/>
        <end position="560"/>
    </location>
</feature>
<dbReference type="Pfam" id="PF07679">
    <property type="entry name" value="I-set"/>
    <property type="match status" value="1"/>
</dbReference>
<dbReference type="InterPro" id="IPR007110">
    <property type="entry name" value="Ig-like_dom"/>
</dbReference>
<feature type="compositionally biased region" description="Basic and acidic residues" evidence="7">
    <location>
        <begin position="546"/>
        <end position="557"/>
    </location>
</feature>
<protein>
    <recommendedName>
        <fullName evidence="8">Ig-like domain-containing protein</fullName>
    </recommendedName>
</protein>
<feature type="region of interest" description="Disordered" evidence="7">
    <location>
        <begin position="2265"/>
        <end position="2294"/>
    </location>
</feature>
<dbReference type="InterPro" id="IPR036179">
    <property type="entry name" value="Ig-like_dom_sf"/>
</dbReference>
<gene>
    <name evidence="9" type="ORF">KPH14_009772</name>
</gene>
<dbReference type="SUPFAM" id="SSF48726">
    <property type="entry name" value="Immunoglobulin"/>
    <property type="match status" value="1"/>
</dbReference>
<dbReference type="GO" id="GO:0007156">
    <property type="term" value="P:homophilic cell adhesion via plasma membrane adhesion molecules"/>
    <property type="evidence" value="ECO:0007669"/>
    <property type="project" value="TreeGrafter"/>
</dbReference>
<dbReference type="InterPro" id="IPR050958">
    <property type="entry name" value="Cell_Adh-Cytoskel_Orgn"/>
</dbReference>
<feature type="region of interest" description="Disordered" evidence="7">
    <location>
        <begin position="2084"/>
        <end position="2104"/>
    </location>
</feature>
<feature type="region of interest" description="Disordered" evidence="7">
    <location>
        <begin position="2766"/>
        <end position="2820"/>
    </location>
</feature>
<feature type="region of interest" description="Disordered" evidence="7">
    <location>
        <begin position="213"/>
        <end position="238"/>
    </location>
</feature>
<dbReference type="GO" id="GO:0005737">
    <property type="term" value="C:cytoplasm"/>
    <property type="evidence" value="ECO:0007669"/>
    <property type="project" value="UniProtKB-SubCell"/>
</dbReference>
<name>A0AAD9VTU9_9HYME</name>
<feature type="compositionally biased region" description="Basic and acidic residues" evidence="7">
    <location>
        <begin position="2486"/>
        <end position="2502"/>
    </location>
</feature>
<evidence type="ECO:0000256" key="1">
    <source>
        <dbReference type="ARBA" id="ARBA00004496"/>
    </source>
</evidence>
<dbReference type="PANTHER" id="PTHR45080:SF8">
    <property type="entry name" value="IG-LIKE DOMAIN-CONTAINING PROTEIN"/>
    <property type="match status" value="1"/>
</dbReference>
<organism evidence="9 10">
    <name type="scientific">Odynerus spinipes</name>
    <dbReference type="NCBI Taxonomy" id="1348599"/>
    <lineage>
        <taxon>Eukaryota</taxon>
        <taxon>Metazoa</taxon>
        <taxon>Ecdysozoa</taxon>
        <taxon>Arthropoda</taxon>
        <taxon>Hexapoda</taxon>
        <taxon>Insecta</taxon>
        <taxon>Pterygota</taxon>
        <taxon>Neoptera</taxon>
        <taxon>Endopterygota</taxon>
        <taxon>Hymenoptera</taxon>
        <taxon>Apocrita</taxon>
        <taxon>Aculeata</taxon>
        <taxon>Vespoidea</taxon>
        <taxon>Vespidae</taxon>
        <taxon>Eumeninae</taxon>
        <taxon>Odynerus</taxon>
    </lineage>
</organism>
<dbReference type="FunFam" id="2.60.40.10:FF:000425">
    <property type="entry name" value="Myosin light chain kinase"/>
    <property type="match status" value="1"/>
</dbReference>
<evidence type="ECO:0000313" key="10">
    <source>
        <dbReference type="Proteomes" id="UP001258017"/>
    </source>
</evidence>
<comment type="caution">
    <text evidence="9">The sequence shown here is derived from an EMBL/GenBank/DDBJ whole genome shotgun (WGS) entry which is preliminary data.</text>
</comment>
<keyword evidence="5" id="KW-0393">Immunoglobulin domain</keyword>
<accession>A0AAD9VTU9</accession>
<dbReference type="PROSITE" id="PS50835">
    <property type="entry name" value="IG_LIKE"/>
    <property type="match status" value="1"/>
</dbReference>
<evidence type="ECO:0000259" key="8">
    <source>
        <dbReference type="PROSITE" id="PS50835"/>
    </source>
</evidence>
<evidence type="ECO:0000256" key="6">
    <source>
        <dbReference type="SAM" id="Coils"/>
    </source>
</evidence>
<reference evidence="9" key="2">
    <citation type="journal article" date="2023" name="Commun. Biol.">
        <title>Intrasexual cuticular hydrocarbon dimorphism in a wasp sheds light on hydrocarbon biosynthesis genes in Hymenoptera.</title>
        <authorList>
            <person name="Moris V.C."/>
            <person name="Podsiadlowski L."/>
            <person name="Martin S."/>
            <person name="Oeyen J.P."/>
            <person name="Donath A."/>
            <person name="Petersen M."/>
            <person name="Wilbrandt J."/>
            <person name="Misof B."/>
            <person name="Liedtke D."/>
            <person name="Thamm M."/>
            <person name="Scheiner R."/>
            <person name="Schmitt T."/>
            <person name="Niehuis O."/>
        </authorList>
    </citation>
    <scope>NUCLEOTIDE SEQUENCE</scope>
    <source>
        <strain evidence="9">GBR_01_08_01A</strain>
    </source>
</reference>
<keyword evidence="10" id="KW-1185">Reference proteome</keyword>
<sequence length="3567" mass="397061">MITATQSIPRFIQEITDAYVKEGEKVVFECTYSGNPAPDVVWYKNDKLIMNTENLKIRIRDEEKKTSLTVQSATREDDAVYVCKATSEIGLAITKAKLRVTDTGDDWRPMSEDETEEVVDVKQKKEIQRKKRLELRKAKESKIKAERVKVDKKEIVKEKPVTKEQPEDKTIADIEETQVLESATTFEEETKEVSRAKKIVPIQEPVITEATASLKKIDDKKPRETITPREKAKPVIEERESTIISEVRPRDVAPDFTVERITDRATEVTAETLETFSVSEVRTETGVQEVKRVETKQKKTKKITQGQAEITQVKTEEIVEEKPKKKKKGEKIRVREEITVEEILETEREHIAREVEEILEVLQAKEFGPGETPLRELATIGYLVRQGVSVTEINESLYTTDKFPALRTPDAQNALIQLVEREGHGPLITQVLTEETTTDESIVAATIGFRAFMRMIELQHATVEEVITHFVPEDFRPRAWEVTEVTEVETEQHVMETIDAVHKTEVHIMERRDERKAIHMQDIRDIKEYKDTRQAHTTLRKRKDRKPKDQIEDKPEDRDEGVEIVEIEEIQEIGKEKKKKDIEEVEEEIIVVEKDSKGKLIQKKEIDDVKKKVDVKRKDKKEKGVEEEEEEEEEIIRKRKELKTKRPAIGEDQISLEEVEEFEITRDKSMPSVILNIPGQLHEIIPLTSAVEQAPGKPKAEKAQFTVDTVNALTEHLQPVQEKEIDSVSIKKPVEQKASVSLSTVEPYSTTETNIQATAGEFVDTFKPSTYAATPGVTPSESLVVSEILPNDADLPSLKLSKSEDAKTADTSLILQEATTISETMVSQNEVPTEDFVSPLAVKAEDNFLPQVGLSVYEIQEGVSEDKFEPIKTVLTKPRVNVTTTEPILVEEVRAEDKPGKYYPELIVPTEVATQSVIAQKQRVTEELHAPEKEGEYIPGKLPPSQKAQVAISYGNETAIVQQNLVQESEGVFIPDRKADTFEATDKITLLEGVTVSTVDTQQRESDLKIEENKMAQADLNIIEITSAMTVETITSEKEQDYRPDEKPATKLAETSISTLEIGSVTSTMVQESEGLYTGDHKPTLVLAESSVRPEEHVLVSEVHTADYPSDFKDELKYVSESGNVSMELTEAKIIHETLTHDKESKLEEPTKPEERVIETSYDAMRSVEVFQTTSVEKEAELKIFELPESHHGKTVPTHPVVSLQIEETHPEGNVGEVIKEIPSSAKAEIGAISLQETVVKETIPAEGLAPVQEDKISEISITSEHIPLISLIQSQPNIQESEDQFQPTLMPENKTANVGFEYDRTTVTISQMTSVEKESVYIPEEQPSKHLALVGIDSTHGIAETITITTEDSVGDVLIKKPDMKTAIPTQDEQQSLLITQDISQDQEEPFEEKFKPISHEIQTSIEEGKPITTVMEINISDKEDTFTTFQDKSEEAVPAIIAGHKVAEKTEIVTDLGAGKLDIIKPTSATAQIGQKPYETIQLSEEVLAEKEIDTVRKIPLPTTKAHVTLDENRFIAITEATITQDVEEELPLPQKPSEKTAQPTFDGKEVAEHLEVNLREGLGTLPEVAKPIALEAHSTQSTLESLNINETIPQEQSIGLPDKLELDKHSAQVGFVEEQSIIIGTVVTQDKEDIMTVPEYAHSKAQVKLTQIGRDVAETSELLIEQSTGSMKPFEKKEMKAHPTQDALEPLIIEDIPGAESEGLFDKYPKTVSTTANTVFEEDHSISITEVTSSEIETSLQPKELATSQTASSTIITEHGSVETTLVESQVNIPEKSTDRSFTPQKATALHDTFESIIVEQKLVEESEKTFEGTFKPSMQKADIDFEKNKPLQISEIITEDKEDVLSVAPKHQEVTATSEIGLLESVQKSVVEGIQSVGEIHEKQPISSQATLSQIPVEAIIKTETTVGEREDIFEGKDFKPTEQKGKPQLEALSTVSVTEIISNEIEETLPESKAPKEHKVFPNLISTEAIETLQIVTAGNAEEITKHLQMEEKQTNVEIEELSSVFVSEIILNETEDTLLHKEAPKDYKAQLNISGREAAETTEVMISTETEDLSTKKPKEEKGKPRLEELTSLTVSQIVSNEAEESLPTAEKPSEKVAETSLLGRDIAQTSEVLTMISTDQLVSAREPEKHKGKPEVPKEEKGKPQLEGLSTVSVTEIISNEIEETLPESKAPKEHKVFPNLISTEAIETLQVVTSGNAEEITKHLQMEEKQTHVEIEELSGVLVSEIIINETEETLLRKEMPKDYTAQLNISGREAAETTEVMISTETEDLSTKKPKEEKGKPGLEELTPLTVSQIVSNEAEETLPTAEKPSEKVAETSLLGRDIAQTSEVLAMISTDQLVSAREPEKHKGTPGLEELSSLTVSQIVSHEAEETLPSPEVPTEREAQPNIFGRDIAQTTQVLTVSSVEQLAETKAPDQQKGKPSFEELSSVTVSQTLYNEMEDEMPVMEKLAEKTAQPSLIGRDAAETTEVVTLSTTEELSKLVKPEQQKGKPQFEELSSLSVSQIVSQESENVLPSPEVPSSLTAKPSLSGREIAETSEVMTVSNVEELGKPEVPKEEKGKPQLEGLSTVSVTEIISSETGEVLPASTAPKEQQVQPSLLSAEAIETLQVVTSGNAEEITKHLKMEEKQTNVEIEELSGVLVSEIIINETEETLLRKEMPKDYTAQLNISGREVAETSEVTITVETEELSTKLPKEEKGKPGLEELTPLTVSQIVSNEAEENLPATEKPSEKIAEPNLLGRDIAQTSQVFTMASAEQLISPQEPEKQKGKPGLEELSSLTVSQIVSHEAEETLPSPEVPTERAAQPNIFGRDIAQTTQVLTVSSVEQLAETKAPDQQKGKPSFEELSSVTVSQTLYNEMEDEMPVMEKLAEKTAQPSLTGRDAAETTEILTMTSAEEFAKLIKPEQQKGEPQFEELTSLSVSQVVSHETENVLPSPEVPSSLTAKPSLSGREVAETSEVLSVSNVEELGKPDVPKEQRGKPHFEELTSVSVYQIISNESEEVLMRSEKPDEKIAKPQLSGREVAEKTEVLTVSNVEELPKLEKPESQQRKLEVEEFTSLVISEVVFNEAEKTLPSPDAPTERKAFPHMLSVEAAEISEVLTVTNVDDLQKSKLPEEQKVKPMLEELSSLSISEVSASEIETGLPTPEEPTKQIAQPSLFGIQVAQKSQVITSQMTETLAEMTVPETKTIKPEQIPYESFEEIQMIPQESERNLIIEKTTPLATAEVTFRTSESVEVTQIMTTEKETKQEVKETIKEASALSDVVKTEVVLKTEIQVEDTALELKISKPESKKARELEEPKQGIIVTELETTGECESVLPESVMPLTKVANISIEADRLKRVIETTEAPVQHHTTITSLHKTKHDITQQPSFESDTEVTEEYTTKFRRGSKDEDTAAIKTKKTIIRKKKPAMGKEEENVVVIEEELENIKSSLPQIPKKQFMPIEEVTDDIDQEEIIPSKIEEIEDTPLEETRKPVQSDTDLPLEEENKNKTVKKPKHKQQTPTTAIEDNVQVITITTENITTETPENIIEIIETPTTKIIKRKKQPAKKDQPAVITQEV</sequence>
<feature type="region of interest" description="Disordered" evidence="7">
    <location>
        <begin position="2375"/>
        <end position="2401"/>
    </location>
</feature>
<evidence type="ECO:0000256" key="5">
    <source>
        <dbReference type="ARBA" id="ARBA00023319"/>
    </source>
</evidence>
<dbReference type="GO" id="GO:0030424">
    <property type="term" value="C:axon"/>
    <property type="evidence" value="ECO:0007669"/>
    <property type="project" value="TreeGrafter"/>
</dbReference>
<evidence type="ECO:0000256" key="3">
    <source>
        <dbReference type="ARBA" id="ARBA00022729"/>
    </source>
</evidence>
<feature type="domain" description="Ig-like" evidence="8">
    <location>
        <begin position="9"/>
        <end position="101"/>
    </location>
</feature>
<feature type="compositionally biased region" description="Basic and acidic residues" evidence="7">
    <location>
        <begin position="215"/>
        <end position="238"/>
    </location>
</feature>
<comment type="subcellular location">
    <subcellularLocation>
        <location evidence="1">Cytoplasm</location>
    </subcellularLocation>
</comment>
<feature type="coiled-coil region" evidence="6">
    <location>
        <begin position="575"/>
        <end position="645"/>
    </location>
</feature>
<evidence type="ECO:0000256" key="4">
    <source>
        <dbReference type="ARBA" id="ARBA00023157"/>
    </source>
</evidence>
<feature type="non-terminal residue" evidence="9">
    <location>
        <position position="1"/>
    </location>
</feature>
<feature type="region of interest" description="Disordered" evidence="7">
    <location>
        <begin position="2483"/>
        <end position="2546"/>
    </location>
</feature>
<feature type="compositionally biased region" description="Basic and acidic residues" evidence="7">
    <location>
        <begin position="2771"/>
        <end position="2781"/>
    </location>
</feature>
<keyword evidence="2" id="KW-0963">Cytoplasm</keyword>
<keyword evidence="6" id="KW-0175">Coiled coil</keyword>
<evidence type="ECO:0000313" key="9">
    <source>
        <dbReference type="EMBL" id="KAK2586833.1"/>
    </source>
</evidence>
<dbReference type="SMART" id="SM00408">
    <property type="entry name" value="IGc2"/>
    <property type="match status" value="1"/>
</dbReference>
<evidence type="ECO:0000256" key="7">
    <source>
        <dbReference type="SAM" id="MobiDB-lite"/>
    </source>
</evidence>
<feature type="region of interest" description="Disordered" evidence="7">
    <location>
        <begin position="3472"/>
        <end position="3511"/>
    </location>
</feature>
<dbReference type="SMART" id="SM00409">
    <property type="entry name" value="IG"/>
    <property type="match status" value="1"/>
</dbReference>
<feature type="compositionally biased region" description="Low complexity" evidence="7">
    <location>
        <begin position="2503"/>
        <end position="2519"/>
    </location>
</feature>
<keyword evidence="3" id="KW-0732">Signal</keyword>
<dbReference type="InterPro" id="IPR003599">
    <property type="entry name" value="Ig_sub"/>
</dbReference>
<dbReference type="InterPro" id="IPR013098">
    <property type="entry name" value="Ig_I-set"/>
</dbReference>
<feature type="compositionally biased region" description="Basic and acidic residues" evidence="7">
    <location>
        <begin position="2975"/>
        <end position="2990"/>
    </location>
</feature>
<reference evidence="9" key="1">
    <citation type="submission" date="2021-08" db="EMBL/GenBank/DDBJ databases">
        <authorList>
            <person name="Misof B."/>
            <person name="Oliver O."/>
            <person name="Podsiadlowski L."/>
            <person name="Donath A."/>
            <person name="Peters R."/>
            <person name="Mayer C."/>
            <person name="Rust J."/>
            <person name="Gunkel S."/>
            <person name="Lesny P."/>
            <person name="Martin S."/>
            <person name="Oeyen J.P."/>
            <person name="Petersen M."/>
            <person name="Panagiotis P."/>
            <person name="Wilbrandt J."/>
            <person name="Tanja T."/>
        </authorList>
    </citation>
    <scope>NUCLEOTIDE SEQUENCE</scope>
    <source>
        <strain evidence="9">GBR_01_08_01A</strain>
        <tissue evidence="9">Thorax + abdomen</tissue>
    </source>
</reference>
<dbReference type="GO" id="GO:0050808">
    <property type="term" value="P:synapse organization"/>
    <property type="evidence" value="ECO:0007669"/>
    <property type="project" value="TreeGrafter"/>
</dbReference>
<dbReference type="EMBL" id="JAIFRP010000010">
    <property type="protein sequence ID" value="KAK2586833.1"/>
    <property type="molecule type" value="Genomic_DNA"/>
</dbReference>
<feature type="region of interest" description="Disordered" evidence="7">
    <location>
        <begin position="2835"/>
        <end position="2856"/>
    </location>
</feature>